<dbReference type="InterPro" id="IPR016619">
    <property type="entry name" value="UCP014439_ACT"/>
</dbReference>
<dbReference type="InterPro" id="IPR045865">
    <property type="entry name" value="ACT-like_dom_sf"/>
</dbReference>
<accession>A0A8J7YN35</accession>
<dbReference type="InterPro" id="IPR055945">
    <property type="entry name" value="DUF7523"/>
</dbReference>
<evidence type="ECO:0000259" key="1">
    <source>
        <dbReference type="Pfam" id="PF13840"/>
    </source>
</evidence>
<dbReference type="SUPFAM" id="SSF55021">
    <property type="entry name" value="ACT-like"/>
    <property type="match status" value="1"/>
</dbReference>
<organism evidence="2 4">
    <name type="scientific">Candidatus Sysuiplasma superficiale</name>
    <dbReference type="NCBI Taxonomy" id="2823368"/>
    <lineage>
        <taxon>Archaea</taxon>
        <taxon>Methanobacteriati</taxon>
        <taxon>Thermoplasmatota</taxon>
        <taxon>Thermoplasmata</taxon>
        <taxon>Candidatus Sysuiplasmatales</taxon>
        <taxon>Candidatus Sysuiplasmataceae</taxon>
        <taxon>Candidatus Sysuiplasma</taxon>
    </lineage>
</organism>
<dbReference type="PIRSF" id="PIRSF014439">
    <property type="entry name" value="APE1894_ACT"/>
    <property type="match status" value="1"/>
</dbReference>
<dbReference type="Pfam" id="PF24367">
    <property type="entry name" value="DUF7523"/>
    <property type="match status" value="1"/>
</dbReference>
<dbReference type="Gene3D" id="3.30.2130.10">
    <property type="entry name" value="VC0802-like"/>
    <property type="match status" value="1"/>
</dbReference>
<protein>
    <submittedName>
        <fullName evidence="2">ACT domain-containing protein</fullName>
    </submittedName>
</protein>
<name>A0A8J7YN35_9ARCH</name>
<dbReference type="EMBL" id="JAGVSJ010000002">
    <property type="protein sequence ID" value="MBX8631128.1"/>
    <property type="molecule type" value="Genomic_DNA"/>
</dbReference>
<evidence type="ECO:0000313" key="4">
    <source>
        <dbReference type="Proteomes" id="UP000716004"/>
    </source>
</evidence>
<evidence type="ECO:0000313" key="2">
    <source>
        <dbReference type="EMBL" id="MBX8631128.1"/>
    </source>
</evidence>
<gene>
    <name evidence="2" type="ORF">J9259_01200</name>
    <name evidence="3" type="ORF">KIY12_03660</name>
</gene>
<dbReference type="InterPro" id="IPR027795">
    <property type="entry name" value="CASTOR_ACT_dom"/>
</dbReference>
<feature type="domain" description="CASTOR ACT" evidence="1">
    <location>
        <begin position="154"/>
        <end position="214"/>
    </location>
</feature>
<dbReference type="EMBL" id="JAHEAC010000021">
    <property type="protein sequence ID" value="MBX8643804.1"/>
    <property type="molecule type" value="Genomic_DNA"/>
</dbReference>
<dbReference type="Pfam" id="PF13840">
    <property type="entry name" value="ACT_7"/>
    <property type="match status" value="1"/>
</dbReference>
<proteinExistence type="predicted"/>
<sequence>MQLQEKSSAEIAREYISEHPSIIDCLSYDIVNFSALARKIMDETGARNEEAVMVACRRYQQEMAGRRAREASIISTVKNSRVMTKSKVSIISAKNEPRALQALQRIQSNALARNNSMFTVQQGSKVLTIILGEEMVEETVSILGRDLVIGTRNRLSEITIQSPESIVETPGVLVRFSSALAEIGVNCLEVVSCNTETTFVVPESDLMRAYNLLSRLVS</sequence>
<evidence type="ECO:0000313" key="3">
    <source>
        <dbReference type="EMBL" id="MBX8643804.1"/>
    </source>
</evidence>
<dbReference type="Proteomes" id="UP000750197">
    <property type="component" value="Unassembled WGS sequence"/>
</dbReference>
<dbReference type="AlphaFoldDB" id="A0A8J7YN35"/>
<comment type="caution">
    <text evidence="2">The sequence shown here is derived from an EMBL/GenBank/DDBJ whole genome shotgun (WGS) entry which is preliminary data.</text>
</comment>
<reference evidence="2" key="1">
    <citation type="submission" date="2021-04" db="EMBL/GenBank/DDBJ databases">
        <title>Genomic insights into ecological role and evolution of a novel Thermoplasmata order Candidatus Sysuiplasmatales.</title>
        <authorList>
            <person name="Yuan Y."/>
        </authorList>
    </citation>
    <scope>NUCLEOTIDE SEQUENCE</scope>
    <source>
        <strain evidence="3">TUT19-bin139</strain>
        <strain evidence="2">YP2-bin.285</strain>
    </source>
</reference>
<dbReference type="Proteomes" id="UP000716004">
    <property type="component" value="Unassembled WGS sequence"/>
</dbReference>